<accession>A0AAV2NP67</accession>
<dbReference type="Proteomes" id="UP001497644">
    <property type="component" value="Chromosome 3"/>
</dbReference>
<dbReference type="EMBL" id="OZ034826">
    <property type="protein sequence ID" value="CAL1681026.1"/>
    <property type="molecule type" value="Genomic_DNA"/>
</dbReference>
<evidence type="ECO:0000313" key="2">
    <source>
        <dbReference type="EMBL" id="CAL1681026.1"/>
    </source>
</evidence>
<keyword evidence="3" id="KW-1185">Reference proteome</keyword>
<proteinExistence type="predicted"/>
<sequence>MNTKNGFLIVEFTDGLQVIPEKWFNANEQSCIWPTKFKTKFRINKAIVTCEMPQQSSTWEHLPIKRIFGKADTYSNALEKLVNAQDTSHIENSDISSDEMRQERKKRRRVRAKKTLSSSSEYSDKDLCLNDDKENPIKRHKGIVNKLPTFPKLEHFASSSQAINVTNKSLQKPQNVLRDISNANNVIDITDKSMNKTINKNNREELIEEPVINIERENYYGI</sequence>
<organism evidence="2 3">
    <name type="scientific">Lasius platythorax</name>
    <dbReference type="NCBI Taxonomy" id="488582"/>
    <lineage>
        <taxon>Eukaryota</taxon>
        <taxon>Metazoa</taxon>
        <taxon>Ecdysozoa</taxon>
        <taxon>Arthropoda</taxon>
        <taxon>Hexapoda</taxon>
        <taxon>Insecta</taxon>
        <taxon>Pterygota</taxon>
        <taxon>Neoptera</taxon>
        <taxon>Endopterygota</taxon>
        <taxon>Hymenoptera</taxon>
        <taxon>Apocrita</taxon>
        <taxon>Aculeata</taxon>
        <taxon>Formicoidea</taxon>
        <taxon>Formicidae</taxon>
        <taxon>Formicinae</taxon>
        <taxon>Lasius</taxon>
        <taxon>Lasius</taxon>
    </lineage>
</organism>
<name>A0AAV2NP67_9HYME</name>
<reference evidence="2" key="1">
    <citation type="submission" date="2024-04" db="EMBL/GenBank/DDBJ databases">
        <authorList>
            <consortium name="Molecular Ecology Group"/>
        </authorList>
    </citation>
    <scope>NUCLEOTIDE SEQUENCE</scope>
</reference>
<feature type="compositionally biased region" description="Basic residues" evidence="1">
    <location>
        <begin position="103"/>
        <end position="114"/>
    </location>
</feature>
<evidence type="ECO:0000313" key="3">
    <source>
        <dbReference type="Proteomes" id="UP001497644"/>
    </source>
</evidence>
<feature type="compositionally biased region" description="Basic and acidic residues" evidence="1">
    <location>
        <begin position="92"/>
        <end position="102"/>
    </location>
</feature>
<dbReference type="AlphaFoldDB" id="A0AAV2NP67"/>
<protein>
    <submittedName>
        <fullName evidence="2">Uncharacterized protein</fullName>
    </submittedName>
</protein>
<gene>
    <name evidence="2" type="ORF">LPLAT_LOCUS7188</name>
</gene>
<feature type="region of interest" description="Disordered" evidence="1">
    <location>
        <begin position="92"/>
        <end position="127"/>
    </location>
</feature>
<evidence type="ECO:0000256" key="1">
    <source>
        <dbReference type="SAM" id="MobiDB-lite"/>
    </source>
</evidence>